<keyword evidence="7" id="KW-1185">Reference proteome</keyword>
<dbReference type="Pfam" id="PF00440">
    <property type="entry name" value="TetR_N"/>
    <property type="match status" value="1"/>
</dbReference>
<dbReference type="PANTHER" id="PTHR30055:SF151">
    <property type="entry name" value="TRANSCRIPTIONAL REGULATORY PROTEIN"/>
    <property type="match status" value="1"/>
</dbReference>
<dbReference type="PROSITE" id="PS50977">
    <property type="entry name" value="HTH_TETR_2"/>
    <property type="match status" value="1"/>
</dbReference>
<dbReference type="GO" id="GO:0003700">
    <property type="term" value="F:DNA-binding transcription factor activity"/>
    <property type="evidence" value="ECO:0007669"/>
    <property type="project" value="TreeGrafter"/>
</dbReference>
<evidence type="ECO:0000256" key="3">
    <source>
        <dbReference type="ARBA" id="ARBA00023163"/>
    </source>
</evidence>
<dbReference type="AlphaFoldDB" id="A0A372FYH6"/>
<dbReference type="Proteomes" id="UP000262621">
    <property type="component" value="Unassembled WGS sequence"/>
</dbReference>
<dbReference type="InterPro" id="IPR050109">
    <property type="entry name" value="HTH-type_TetR-like_transc_reg"/>
</dbReference>
<dbReference type="PANTHER" id="PTHR30055">
    <property type="entry name" value="HTH-TYPE TRANSCRIPTIONAL REGULATOR RUTR"/>
    <property type="match status" value="1"/>
</dbReference>
<proteinExistence type="predicted"/>
<dbReference type="Gene3D" id="1.10.357.10">
    <property type="entry name" value="Tetracycline Repressor, domain 2"/>
    <property type="match status" value="1"/>
</dbReference>
<accession>A0A372FYH6</accession>
<reference evidence="6 7" key="1">
    <citation type="submission" date="2018-08" db="EMBL/GenBank/DDBJ databases">
        <title>Verrucosispora craniellae sp. nov., isolated from a marine sponge in the South China Sea.</title>
        <authorList>
            <person name="Li L."/>
            <person name="Lin H.W."/>
        </authorList>
    </citation>
    <scope>NUCLEOTIDE SEQUENCE [LARGE SCALE GENOMIC DNA]</scope>
    <source>
        <strain evidence="6 7">LHW63014</strain>
    </source>
</reference>
<dbReference type="SUPFAM" id="SSF46689">
    <property type="entry name" value="Homeodomain-like"/>
    <property type="match status" value="1"/>
</dbReference>
<evidence type="ECO:0000256" key="1">
    <source>
        <dbReference type="ARBA" id="ARBA00023015"/>
    </source>
</evidence>
<dbReference type="SUPFAM" id="SSF48498">
    <property type="entry name" value="Tetracyclin repressor-like, C-terminal domain"/>
    <property type="match status" value="1"/>
</dbReference>
<gene>
    <name evidence="6" type="ORF">D0Q02_14725</name>
</gene>
<sequence length="235" mass="25885">MSVVRGAAGRGRLPSKRAKLSREDIIVAALEMSDAAPDLDAVTIRSLAHRLNVGTMTLYGYFRSKEDLLDAVADHVMGTLRMPDVPDESPGEAIRAVADAFLDLMSEHPSVVALLATRTTRSRDSMRVAMEAVLRRLVSAGLPAPLATQCYGFLIQHAIGYTTYRAPRPWGWASTPEVQELRRQQEHFYAALPVTDFPLVVEWASELVLLPAQETYNFAVDALVARVNQLVAQEI</sequence>
<protein>
    <submittedName>
        <fullName evidence="6">TetR/AcrR family transcriptional regulator</fullName>
    </submittedName>
</protein>
<evidence type="ECO:0000313" key="6">
    <source>
        <dbReference type="EMBL" id="RFS45857.1"/>
    </source>
</evidence>
<evidence type="ECO:0000256" key="4">
    <source>
        <dbReference type="PROSITE-ProRule" id="PRU00335"/>
    </source>
</evidence>
<organism evidence="6 7">
    <name type="scientific">Micromonospora craniellae</name>
    <dbReference type="NCBI Taxonomy" id="2294034"/>
    <lineage>
        <taxon>Bacteria</taxon>
        <taxon>Bacillati</taxon>
        <taxon>Actinomycetota</taxon>
        <taxon>Actinomycetes</taxon>
        <taxon>Micromonosporales</taxon>
        <taxon>Micromonosporaceae</taxon>
        <taxon>Micromonospora</taxon>
    </lineage>
</organism>
<dbReference type="GO" id="GO:0000976">
    <property type="term" value="F:transcription cis-regulatory region binding"/>
    <property type="evidence" value="ECO:0007669"/>
    <property type="project" value="TreeGrafter"/>
</dbReference>
<keyword evidence="2 4" id="KW-0238">DNA-binding</keyword>
<evidence type="ECO:0000259" key="5">
    <source>
        <dbReference type="PROSITE" id="PS50977"/>
    </source>
</evidence>
<dbReference type="InterPro" id="IPR009057">
    <property type="entry name" value="Homeodomain-like_sf"/>
</dbReference>
<dbReference type="GO" id="GO:0045892">
    <property type="term" value="P:negative regulation of DNA-templated transcription"/>
    <property type="evidence" value="ECO:0007669"/>
    <property type="project" value="InterPro"/>
</dbReference>
<keyword evidence="3" id="KW-0804">Transcription</keyword>
<name>A0A372FYH6_9ACTN</name>
<evidence type="ECO:0000256" key="2">
    <source>
        <dbReference type="ARBA" id="ARBA00023125"/>
    </source>
</evidence>
<feature type="domain" description="HTH tetR-type" evidence="5">
    <location>
        <begin position="19"/>
        <end position="80"/>
    </location>
</feature>
<dbReference type="InterPro" id="IPR036271">
    <property type="entry name" value="Tet_transcr_reg_TetR-rel_C_sf"/>
</dbReference>
<comment type="caution">
    <text evidence="6">The sequence shown here is derived from an EMBL/GenBank/DDBJ whole genome shotgun (WGS) entry which is preliminary data.</text>
</comment>
<evidence type="ECO:0000313" key="7">
    <source>
        <dbReference type="Proteomes" id="UP000262621"/>
    </source>
</evidence>
<dbReference type="InterPro" id="IPR001647">
    <property type="entry name" value="HTH_TetR"/>
</dbReference>
<feature type="DNA-binding region" description="H-T-H motif" evidence="4">
    <location>
        <begin position="43"/>
        <end position="62"/>
    </location>
</feature>
<keyword evidence="1" id="KW-0805">Transcription regulation</keyword>
<dbReference type="InterPro" id="IPR004111">
    <property type="entry name" value="Repressor_TetR_C"/>
</dbReference>
<dbReference type="EMBL" id="QVFU01000013">
    <property type="protein sequence ID" value="RFS45857.1"/>
    <property type="molecule type" value="Genomic_DNA"/>
</dbReference>
<dbReference type="Pfam" id="PF02909">
    <property type="entry name" value="TetR_C_1"/>
    <property type="match status" value="1"/>
</dbReference>